<feature type="non-terminal residue" evidence="2">
    <location>
        <position position="74"/>
    </location>
</feature>
<dbReference type="EMBL" id="KK102698">
    <property type="protein sequence ID" value="KIY97124.1"/>
    <property type="molecule type" value="Genomic_DNA"/>
</dbReference>
<feature type="non-terminal residue" evidence="2">
    <location>
        <position position="1"/>
    </location>
</feature>
<name>A0A0D2M0H5_9CHLO</name>
<gene>
    <name evidence="2" type="ORF">MNEG_10836</name>
</gene>
<evidence type="ECO:0000256" key="1">
    <source>
        <dbReference type="SAM" id="MobiDB-lite"/>
    </source>
</evidence>
<evidence type="ECO:0000313" key="2">
    <source>
        <dbReference type="EMBL" id="KIY97124.1"/>
    </source>
</evidence>
<dbReference type="RefSeq" id="XP_013896144.1">
    <property type="nucleotide sequence ID" value="XM_014040690.1"/>
</dbReference>
<evidence type="ECO:0000313" key="3">
    <source>
        <dbReference type="Proteomes" id="UP000054498"/>
    </source>
</evidence>
<dbReference type="Proteomes" id="UP000054498">
    <property type="component" value="Unassembled WGS sequence"/>
</dbReference>
<reference evidence="2 3" key="1">
    <citation type="journal article" date="2013" name="BMC Genomics">
        <title>Reconstruction of the lipid metabolism for the microalga Monoraphidium neglectum from its genome sequence reveals characteristics suitable for biofuel production.</title>
        <authorList>
            <person name="Bogen C."/>
            <person name="Al-Dilaimi A."/>
            <person name="Albersmeier A."/>
            <person name="Wichmann J."/>
            <person name="Grundmann M."/>
            <person name="Rupp O."/>
            <person name="Lauersen K.J."/>
            <person name="Blifernez-Klassen O."/>
            <person name="Kalinowski J."/>
            <person name="Goesmann A."/>
            <person name="Mussgnug J.H."/>
            <person name="Kruse O."/>
        </authorList>
    </citation>
    <scope>NUCLEOTIDE SEQUENCE [LARGE SCALE GENOMIC DNA]</scope>
    <source>
        <strain evidence="2 3">SAG 48.87</strain>
    </source>
</reference>
<dbReference type="KEGG" id="mng:MNEG_10836"/>
<proteinExistence type="predicted"/>
<keyword evidence="3" id="KW-1185">Reference proteome</keyword>
<feature type="compositionally biased region" description="Basic residues" evidence="1">
    <location>
        <begin position="50"/>
        <end position="60"/>
    </location>
</feature>
<dbReference type="AlphaFoldDB" id="A0A0D2M0H5"/>
<feature type="compositionally biased region" description="Low complexity" evidence="1">
    <location>
        <begin position="61"/>
        <end position="74"/>
    </location>
</feature>
<dbReference type="GeneID" id="25728038"/>
<organism evidence="2 3">
    <name type="scientific">Monoraphidium neglectum</name>
    <dbReference type="NCBI Taxonomy" id="145388"/>
    <lineage>
        <taxon>Eukaryota</taxon>
        <taxon>Viridiplantae</taxon>
        <taxon>Chlorophyta</taxon>
        <taxon>core chlorophytes</taxon>
        <taxon>Chlorophyceae</taxon>
        <taxon>CS clade</taxon>
        <taxon>Sphaeropleales</taxon>
        <taxon>Selenastraceae</taxon>
        <taxon>Monoraphidium</taxon>
    </lineage>
</organism>
<sequence length="74" mass="7871">PRGRDRGGGAAQAVRRRLRGGGVLLAGVRQRRICGAPRGVRRAIPAVRGGRRCRPCRPQRRSGSCGRGSDSVVV</sequence>
<feature type="region of interest" description="Disordered" evidence="1">
    <location>
        <begin position="50"/>
        <end position="74"/>
    </location>
</feature>
<protein>
    <submittedName>
        <fullName evidence="2">Uncharacterized protein</fullName>
    </submittedName>
</protein>
<accession>A0A0D2M0H5</accession>